<dbReference type="EMBL" id="CAJGYM010000113">
    <property type="protein sequence ID" value="CAD6198028.1"/>
    <property type="molecule type" value="Genomic_DNA"/>
</dbReference>
<keyword evidence="3" id="KW-1185">Reference proteome</keyword>
<dbReference type="GO" id="GO:0032480">
    <property type="term" value="P:negative regulation of type I interferon production"/>
    <property type="evidence" value="ECO:0007669"/>
    <property type="project" value="InterPro"/>
</dbReference>
<dbReference type="OrthoDB" id="5842926at2759"/>
<accession>A0A8S1HNH0</accession>
<reference evidence="2" key="1">
    <citation type="submission" date="2020-10" db="EMBL/GenBank/DDBJ databases">
        <authorList>
            <person name="Kikuchi T."/>
        </authorList>
    </citation>
    <scope>NUCLEOTIDE SEQUENCE</scope>
    <source>
        <strain evidence="2">NKZ352</strain>
    </source>
</reference>
<proteinExistence type="predicted"/>
<dbReference type="SUPFAM" id="SSF54928">
    <property type="entry name" value="RNA-binding domain, RBD"/>
    <property type="match status" value="1"/>
</dbReference>
<dbReference type="CDD" id="cd00590">
    <property type="entry name" value="RRM_SF"/>
    <property type="match status" value="1"/>
</dbReference>
<evidence type="ECO:0000313" key="3">
    <source>
        <dbReference type="Proteomes" id="UP000835052"/>
    </source>
</evidence>
<organism evidence="2 3">
    <name type="scientific">Caenorhabditis auriculariae</name>
    <dbReference type="NCBI Taxonomy" id="2777116"/>
    <lineage>
        <taxon>Eukaryota</taxon>
        <taxon>Metazoa</taxon>
        <taxon>Ecdysozoa</taxon>
        <taxon>Nematoda</taxon>
        <taxon>Chromadorea</taxon>
        <taxon>Rhabditida</taxon>
        <taxon>Rhabditina</taxon>
        <taxon>Rhabditomorpha</taxon>
        <taxon>Rhabditoidea</taxon>
        <taxon>Rhabditidae</taxon>
        <taxon>Peloderinae</taxon>
        <taxon>Caenorhabditis</taxon>
    </lineage>
</organism>
<dbReference type="Proteomes" id="UP000835052">
    <property type="component" value="Unassembled WGS sequence"/>
</dbReference>
<dbReference type="AlphaFoldDB" id="A0A8S1HNH0"/>
<dbReference type="GO" id="GO:0003676">
    <property type="term" value="F:nucleic acid binding"/>
    <property type="evidence" value="ECO:0007669"/>
    <property type="project" value="InterPro"/>
</dbReference>
<dbReference type="InterPro" id="IPR012677">
    <property type="entry name" value="Nucleotide-bd_a/b_plait_sf"/>
</dbReference>
<comment type="caution">
    <text evidence="2">The sequence shown here is derived from an EMBL/GenBank/DDBJ whole genome shotgun (WGS) entry which is preliminary data.</text>
</comment>
<feature type="region of interest" description="Disordered" evidence="1">
    <location>
        <begin position="218"/>
        <end position="280"/>
    </location>
</feature>
<dbReference type="PANTHER" id="PTHR14390">
    <property type="entry name" value="G PATCH DOMAIN CONTAINING PROTEIN 3"/>
    <property type="match status" value="1"/>
</dbReference>
<feature type="compositionally biased region" description="Basic and acidic residues" evidence="1">
    <location>
        <begin position="218"/>
        <end position="245"/>
    </location>
</feature>
<dbReference type="InterPro" id="IPR035979">
    <property type="entry name" value="RBD_domain_sf"/>
</dbReference>
<protein>
    <recommendedName>
        <fullName evidence="4">RRM domain-containing protein</fullName>
    </recommendedName>
</protein>
<evidence type="ECO:0000256" key="1">
    <source>
        <dbReference type="SAM" id="MobiDB-lite"/>
    </source>
</evidence>
<dbReference type="PANTHER" id="PTHR14390:SF2">
    <property type="entry name" value="G PATCH DOMAIN-CONTAINING PROTEIN 3"/>
    <property type="match status" value="1"/>
</dbReference>
<dbReference type="GO" id="GO:0045893">
    <property type="term" value="P:positive regulation of DNA-templated transcription"/>
    <property type="evidence" value="ECO:0007669"/>
    <property type="project" value="TreeGrafter"/>
</dbReference>
<feature type="compositionally biased region" description="Acidic residues" evidence="1">
    <location>
        <begin position="269"/>
        <end position="280"/>
    </location>
</feature>
<sequence>MAAKLNRFSNRELMDRFFNRKVESEVAEEKRDSEKKDQRALYYAIVRNIPHEAKSKDLRSYFSSFTENGKLACFHFRHRPELQAESTSKDATNKKTCCCMVSFQSIETREDFIQEFNKRHWLNAAGMEITRRCFIDRVLVRKDDEAGSSSSMKESDIHSMIELKPPSVMPNGNVGTPSEYFLEQIRLCKLPSSLIPKLGLQIKRRKRKFESVPFKYEQKGVDRTSDSAPDDSLRRKDFEKERNKAESSIQDEPTPDDPTEKHVLQSSGDNEDGADDDDDQCEEWERHEALHDDVTEQDRTKPKKYEEEMEIVWEKGGPGLVWYTDKNYWDEREKGTDCDWAWADDWDVDYSVYYEGKSAAELDARHAVEIREDQEFRDGKREMSVFTRKLANHPLKIGMPRKRRSLSDSEDLKNTPVYGFGGDLFEEDGNLEQVWDDENKEKLSQFPCKLKKKAKLVTKEEVSVTVEKSCKDLASINRLSVMPLDRSSMLRSTKDRVTNLLEKIQQMKFFCDVMN</sequence>
<dbReference type="Gene3D" id="3.30.70.330">
    <property type="match status" value="1"/>
</dbReference>
<evidence type="ECO:0000313" key="2">
    <source>
        <dbReference type="EMBL" id="CAD6198028.1"/>
    </source>
</evidence>
<evidence type="ECO:0008006" key="4">
    <source>
        <dbReference type="Google" id="ProtNLM"/>
    </source>
</evidence>
<dbReference type="InterPro" id="IPR040341">
    <property type="entry name" value="GPATCH3"/>
</dbReference>
<name>A0A8S1HNH0_9PELO</name>
<dbReference type="GO" id="GO:0039536">
    <property type="term" value="P:negative regulation of RIG-I signaling pathway"/>
    <property type="evidence" value="ECO:0007669"/>
    <property type="project" value="InterPro"/>
</dbReference>
<gene>
    <name evidence="2" type="ORF">CAUJ_LOCUS13935</name>
</gene>